<sequence length="129" mass="14139">MAITLRPLNGRYAIAQLPPDAPIPSWWDGEGFTALARNDEELTLICPQERVPAGVKSDHDWMCLKFVGPFAFDQAGILLSVIRPLSEDGIGVFVTSTFNTDHLMVKAENRDRALSLLTAAGHNVSTQPH</sequence>
<dbReference type="Pfam" id="PF13840">
    <property type="entry name" value="ACT_7"/>
    <property type="match status" value="1"/>
</dbReference>
<dbReference type="EMBL" id="JACIIZ010000004">
    <property type="protein sequence ID" value="MBB6251042.1"/>
    <property type="molecule type" value="Genomic_DNA"/>
</dbReference>
<dbReference type="RefSeq" id="WP_184799222.1">
    <property type="nucleotide sequence ID" value="NZ_JACIIZ010000004.1"/>
</dbReference>
<evidence type="ECO:0000313" key="4">
    <source>
        <dbReference type="Proteomes" id="UP000539175"/>
    </source>
</evidence>
<dbReference type="PANTHER" id="PTHR31131:SF6">
    <property type="entry name" value="CASTOR ACT DOMAIN-CONTAINING PROTEIN"/>
    <property type="match status" value="1"/>
</dbReference>
<dbReference type="AlphaFoldDB" id="A0A7X0AWK8"/>
<proteinExistence type="predicted"/>
<accession>A0A7X0AWK8</accession>
<dbReference type="InterPro" id="IPR049447">
    <property type="entry name" value="A9CJY8-like_N"/>
</dbReference>
<evidence type="ECO:0000259" key="1">
    <source>
        <dbReference type="Pfam" id="PF13840"/>
    </source>
</evidence>
<dbReference type="PANTHER" id="PTHR31131">
    <property type="entry name" value="CHROMOSOME 1, WHOLE GENOME SHOTGUN SEQUENCE"/>
    <property type="match status" value="1"/>
</dbReference>
<gene>
    <name evidence="3" type="ORF">FHS74_001587</name>
</gene>
<feature type="domain" description="CASTOR ACT" evidence="1">
    <location>
        <begin position="57"/>
        <end position="118"/>
    </location>
</feature>
<evidence type="ECO:0000313" key="3">
    <source>
        <dbReference type="EMBL" id="MBB6251042.1"/>
    </source>
</evidence>
<reference evidence="3 4" key="1">
    <citation type="submission" date="2020-08" db="EMBL/GenBank/DDBJ databases">
        <title>Genomic Encyclopedia of Type Strains, Phase IV (KMG-IV): sequencing the most valuable type-strain genomes for metagenomic binning, comparative biology and taxonomic classification.</title>
        <authorList>
            <person name="Goeker M."/>
        </authorList>
    </citation>
    <scope>NUCLEOTIDE SEQUENCE [LARGE SCALE GENOMIC DNA]</scope>
    <source>
        <strain evidence="3 4">DSM 22198</strain>
    </source>
</reference>
<evidence type="ECO:0000259" key="2">
    <source>
        <dbReference type="Pfam" id="PF21631"/>
    </source>
</evidence>
<dbReference type="Pfam" id="PF21631">
    <property type="entry name" value="A9CJY8-like_N"/>
    <property type="match status" value="1"/>
</dbReference>
<comment type="caution">
    <text evidence="3">The sequence shown here is derived from an EMBL/GenBank/DDBJ whole genome shotgun (WGS) entry which is preliminary data.</text>
</comment>
<dbReference type="Gene3D" id="3.30.2130.10">
    <property type="entry name" value="VC0802-like"/>
    <property type="match status" value="1"/>
</dbReference>
<protein>
    <recommendedName>
        <fullName evidence="5">Aspartate kinase</fullName>
    </recommendedName>
</protein>
<dbReference type="InterPro" id="IPR045865">
    <property type="entry name" value="ACT-like_dom_sf"/>
</dbReference>
<name>A0A7X0AWK8_9PROT</name>
<dbReference type="Proteomes" id="UP000539175">
    <property type="component" value="Unassembled WGS sequence"/>
</dbReference>
<dbReference type="InterPro" id="IPR027795">
    <property type="entry name" value="CASTOR_ACT_dom"/>
</dbReference>
<organism evidence="3 4">
    <name type="scientific">Nitrospirillum iridis</name>
    <dbReference type="NCBI Taxonomy" id="765888"/>
    <lineage>
        <taxon>Bacteria</taxon>
        <taxon>Pseudomonadati</taxon>
        <taxon>Pseudomonadota</taxon>
        <taxon>Alphaproteobacteria</taxon>
        <taxon>Rhodospirillales</taxon>
        <taxon>Azospirillaceae</taxon>
        <taxon>Nitrospirillum</taxon>
    </lineage>
</organism>
<dbReference type="InterPro" id="IPR051719">
    <property type="entry name" value="CASTOR_mTORC1"/>
</dbReference>
<keyword evidence="4" id="KW-1185">Reference proteome</keyword>
<evidence type="ECO:0008006" key="5">
    <source>
        <dbReference type="Google" id="ProtNLM"/>
    </source>
</evidence>
<dbReference type="PIRSF" id="PIRSF008459">
    <property type="entry name" value="UCP008459"/>
    <property type="match status" value="1"/>
</dbReference>
<dbReference type="InterPro" id="IPR016540">
    <property type="entry name" value="UCP008459"/>
</dbReference>
<feature type="domain" description="A9CJY8-like N-terminal" evidence="2">
    <location>
        <begin position="10"/>
        <end position="53"/>
    </location>
</feature>
<dbReference type="SUPFAM" id="SSF55021">
    <property type="entry name" value="ACT-like"/>
    <property type="match status" value="2"/>
</dbReference>